<evidence type="ECO:0000313" key="2">
    <source>
        <dbReference type="EMBL" id="MBK9718389.1"/>
    </source>
</evidence>
<keyword evidence="1" id="KW-1133">Transmembrane helix</keyword>
<reference evidence="2 3" key="1">
    <citation type="submission" date="2020-10" db="EMBL/GenBank/DDBJ databases">
        <title>Connecting structure to function with the recovery of over 1000 high-quality activated sludge metagenome-assembled genomes encoding full-length rRNA genes using long-read sequencing.</title>
        <authorList>
            <person name="Singleton C.M."/>
            <person name="Petriglieri F."/>
            <person name="Kristensen J.M."/>
            <person name="Kirkegaard R.H."/>
            <person name="Michaelsen T.Y."/>
            <person name="Andersen M.H."/>
            <person name="Karst S.M."/>
            <person name="Dueholm M.S."/>
            <person name="Nielsen P.H."/>
            <person name="Albertsen M."/>
        </authorList>
    </citation>
    <scope>NUCLEOTIDE SEQUENCE [LARGE SCALE GENOMIC DNA]</scope>
    <source>
        <strain evidence="2">Ribe_18-Q3-R11-54_BAT3C.373</strain>
    </source>
</reference>
<accession>A0A9D7XDW7</accession>
<dbReference type="EMBL" id="JADKFW010000010">
    <property type="protein sequence ID" value="MBK9718389.1"/>
    <property type="molecule type" value="Genomic_DNA"/>
</dbReference>
<dbReference type="PROSITE" id="PS51257">
    <property type="entry name" value="PROKAR_LIPOPROTEIN"/>
    <property type="match status" value="1"/>
</dbReference>
<feature type="transmembrane region" description="Helical" evidence="1">
    <location>
        <begin position="6"/>
        <end position="27"/>
    </location>
</feature>
<proteinExistence type="predicted"/>
<dbReference type="AlphaFoldDB" id="A0A9D7XDW7"/>
<dbReference type="Proteomes" id="UP000808349">
    <property type="component" value="Unassembled WGS sequence"/>
</dbReference>
<keyword evidence="1" id="KW-0472">Membrane</keyword>
<organism evidence="2 3">
    <name type="scientific">Candidatus Defluviibacterium haderslevense</name>
    <dbReference type="NCBI Taxonomy" id="2981993"/>
    <lineage>
        <taxon>Bacteria</taxon>
        <taxon>Pseudomonadati</taxon>
        <taxon>Bacteroidota</taxon>
        <taxon>Saprospiria</taxon>
        <taxon>Saprospirales</taxon>
        <taxon>Saprospiraceae</taxon>
        <taxon>Candidatus Defluviibacterium</taxon>
    </lineage>
</organism>
<sequence>MKTLNYFTNLLLSFIIITTFFGCADYIKVYESETRIIPLSLTINTLDQKNWESIISRTDVQKALNIPFYAQKVKVTLKSIKLKIEPDANPKMHHL</sequence>
<name>A0A9D7XDW7_9BACT</name>
<protein>
    <submittedName>
        <fullName evidence="2">Uncharacterized protein</fullName>
    </submittedName>
</protein>
<comment type="caution">
    <text evidence="2">The sequence shown here is derived from an EMBL/GenBank/DDBJ whole genome shotgun (WGS) entry which is preliminary data.</text>
</comment>
<keyword evidence="1" id="KW-0812">Transmembrane</keyword>
<evidence type="ECO:0000313" key="3">
    <source>
        <dbReference type="Proteomes" id="UP000808349"/>
    </source>
</evidence>
<evidence type="ECO:0000256" key="1">
    <source>
        <dbReference type="SAM" id="Phobius"/>
    </source>
</evidence>
<gene>
    <name evidence="2" type="ORF">IPO85_12945</name>
</gene>